<protein>
    <submittedName>
        <fullName evidence="1">Uncharacterized protein</fullName>
    </submittedName>
</protein>
<dbReference type="OrthoDB" id="2937383at2759"/>
<organism evidence="1 2">
    <name type="scientific">Gymnopilus dilepis</name>
    <dbReference type="NCBI Taxonomy" id="231916"/>
    <lineage>
        <taxon>Eukaryota</taxon>
        <taxon>Fungi</taxon>
        <taxon>Dikarya</taxon>
        <taxon>Basidiomycota</taxon>
        <taxon>Agaricomycotina</taxon>
        <taxon>Agaricomycetes</taxon>
        <taxon>Agaricomycetidae</taxon>
        <taxon>Agaricales</taxon>
        <taxon>Agaricineae</taxon>
        <taxon>Hymenogastraceae</taxon>
        <taxon>Gymnopilus</taxon>
    </lineage>
</organism>
<dbReference type="InParanoid" id="A0A409VGG4"/>
<evidence type="ECO:0000313" key="2">
    <source>
        <dbReference type="Proteomes" id="UP000284706"/>
    </source>
</evidence>
<keyword evidence="2" id="KW-1185">Reference proteome</keyword>
<sequence>MTFCAPATIPNIHYGYTAPTGHFPAHSHSHRYPFESLPKPHPSTCLYDRVYNDDHNAAKVHLRALLKKNALSGAPVGFPFHCVRDAYGRPALSHTSYEFKEYFCFSDHRGRTQCATFVYSAPDRHARMTGPPTEARMMKWRIYLPARESVTSRDAPKRVSIAHVQVDALVMETSFGLDLMTTPQILLEALALSVELGVLITVQVAQQKTALMYPSKRDVYYESGEIIFLSTDARGKTEVALVFEP</sequence>
<accession>A0A409VGG4</accession>
<name>A0A409VGG4_9AGAR</name>
<dbReference type="AlphaFoldDB" id="A0A409VGG4"/>
<dbReference type="Proteomes" id="UP000284706">
    <property type="component" value="Unassembled WGS sequence"/>
</dbReference>
<dbReference type="EMBL" id="NHYE01005655">
    <property type="protein sequence ID" value="PPQ65331.1"/>
    <property type="molecule type" value="Genomic_DNA"/>
</dbReference>
<comment type="caution">
    <text evidence="1">The sequence shown here is derived from an EMBL/GenBank/DDBJ whole genome shotgun (WGS) entry which is preliminary data.</text>
</comment>
<gene>
    <name evidence="1" type="ORF">CVT26_000046</name>
</gene>
<reference evidence="1 2" key="1">
    <citation type="journal article" date="2018" name="Evol. Lett.">
        <title>Horizontal gene cluster transfer increased hallucinogenic mushroom diversity.</title>
        <authorList>
            <person name="Reynolds H.T."/>
            <person name="Vijayakumar V."/>
            <person name="Gluck-Thaler E."/>
            <person name="Korotkin H.B."/>
            <person name="Matheny P.B."/>
            <person name="Slot J.C."/>
        </authorList>
    </citation>
    <scope>NUCLEOTIDE SEQUENCE [LARGE SCALE GENOMIC DNA]</scope>
    <source>
        <strain evidence="1 2">SRW20</strain>
    </source>
</reference>
<evidence type="ECO:0000313" key="1">
    <source>
        <dbReference type="EMBL" id="PPQ65331.1"/>
    </source>
</evidence>
<proteinExistence type="predicted"/>